<dbReference type="Proteomes" id="UP001140513">
    <property type="component" value="Unassembled WGS sequence"/>
</dbReference>
<keyword evidence="1" id="KW-0732">Signal</keyword>
<evidence type="ECO:0000313" key="2">
    <source>
        <dbReference type="EMBL" id="KAJ4359557.1"/>
    </source>
</evidence>
<accession>A0A9W8XTM5</accession>
<protein>
    <submittedName>
        <fullName evidence="2">Uncharacterized protein</fullName>
    </submittedName>
</protein>
<name>A0A9W8XTM5_9PLEO</name>
<dbReference type="GeneID" id="80903642"/>
<dbReference type="OrthoDB" id="10265182at2759"/>
<dbReference type="AlphaFoldDB" id="A0A9W8XTM5"/>
<dbReference type="EMBL" id="JAPEUX010000001">
    <property type="protein sequence ID" value="KAJ4359557.1"/>
    <property type="molecule type" value="Genomic_DNA"/>
</dbReference>
<gene>
    <name evidence="2" type="ORF">N0V89_000112</name>
</gene>
<evidence type="ECO:0000313" key="3">
    <source>
        <dbReference type="Proteomes" id="UP001140513"/>
    </source>
</evidence>
<comment type="caution">
    <text evidence="2">The sequence shown here is derived from an EMBL/GenBank/DDBJ whole genome shotgun (WGS) entry which is preliminary data.</text>
</comment>
<sequence length="174" mass="20027">MLGTLLMLWLAIFAHEADLFYTKSIVALRDQLRHLEVALELVKKHAAAQKTEILQLRLNNTQLRIAHEVMKKDVVAQQAQLVQLQLDNEQLKVLISTMTLTEKDQEDYVRYTEQRIVNLRSQNVGLANKLMASRRQIFRSEQERRVPKGLSQRIADVKTLVNKNINAIDGSTRA</sequence>
<dbReference type="RefSeq" id="XP_056075759.1">
    <property type="nucleotide sequence ID" value="XM_056208937.1"/>
</dbReference>
<organism evidence="2 3">
    <name type="scientific">Didymosphaeria variabile</name>
    <dbReference type="NCBI Taxonomy" id="1932322"/>
    <lineage>
        <taxon>Eukaryota</taxon>
        <taxon>Fungi</taxon>
        <taxon>Dikarya</taxon>
        <taxon>Ascomycota</taxon>
        <taxon>Pezizomycotina</taxon>
        <taxon>Dothideomycetes</taxon>
        <taxon>Pleosporomycetidae</taxon>
        <taxon>Pleosporales</taxon>
        <taxon>Massarineae</taxon>
        <taxon>Didymosphaeriaceae</taxon>
        <taxon>Didymosphaeria</taxon>
    </lineage>
</organism>
<keyword evidence="3" id="KW-1185">Reference proteome</keyword>
<feature type="signal peptide" evidence="1">
    <location>
        <begin position="1"/>
        <end position="19"/>
    </location>
</feature>
<proteinExistence type="predicted"/>
<evidence type="ECO:0000256" key="1">
    <source>
        <dbReference type="SAM" id="SignalP"/>
    </source>
</evidence>
<feature type="chain" id="PRO_5040763397" evidence="1">
    <location>
        <begin position="20"/>
        <end position="174"/>
    </location>
</feature>
<reference evidence="2" key="1">
    <citation type="submission" date="2022-10" db="EMBL/GenBank/DDBJ databases">
        <title>Tapping the CABI collections for fungal endophytes: first genome assemblies for Collariella, Neodidymelliopsis, Ascochyta clinopodiicola, Didymella pomorum, Didymosphaeria variabile, Neocosmospora piperis and Neocucurbitaria cava.</title>
        <authorList>
            <person name="Hill R."/>
        </authorList>
    </citation>
    <scope>NUCLEOTIDE SEQUENCE</scope>
    <source>
        <strain evidence="2">IMI 356815</strain>
    </source>
</reference>